<dbReference type="PANTHER" id="PTHR11071:SF561">
    <property type="entry name" value="PEPTIDYL-PROLYL CIS-TRANS ISOMERASE D-RELATED"/>
    <property type="match status" value="1"/>
</dbReference>
<evidence type="ECO:0000313" key="7">
    <source>
        <dbReference type="EMBL" id="GMI43640.1"/>
    </source>
</evidence>
<dbReference type="SUPFAM" id="SSF50891">
    <property type="entry name" value="Cyclophilin-like"/>
    <property type="match status" value="1"/>
</dbReference>
<dbReference type="InterPro" id="IPR029000">
    <property type="entry name" value="Cyclophilin-like_dom_sf"/>
</dbReference>
<evidence type="ECO:0000256" key="5">
    <source>
        <dbReference type="SAM" id="MobiDB-lite"/>
    </source>
</evidence>
<feature type="compositionally biased region" description="Basic and acidic residues" evidence="5">
    <location>
        <begin position="35"/>
        <end position="45"/>
    </location>
</feature>
<protein>
    <recommendedName>
        <fullName evidence="4">Peptidyl-prolyl cis-trans isomerase</fullName>
        <shortName evidence="4">PPIase</shortName>
        <ecNumber evidence="4">5.2.1.8</ecNumber>
    </recommendedName>
</protein>
<feature type="domain" description="PPIase cyclophilin-type" evidence="6">
    <location>
        <begin position="63"/>
        <end position="232"/>
    </location>
</feature>
<sequence length="236" mass="25933">MFSRRVVKSHDADASKSINDSGKGDGGGVMARMKKAQEESKKDADNFTQSDFRRKRSENPFVFLEFVAGGQEIGRVTIELRADVVPVACENFRQLCTGERGKSRKTGVKLQYQGTKLHRVVADKYIVGGDLNRGDGNHSECALGTATGKFPDENFLLRHTGPGILGMVNLGPNTNGSQFYITTAETEWMDEKNVVIGGVVDQASLDTLFLLERLGTDWGALKRTIFISNAGQQDRK</sequence>
<keyword evidence="3 4" id="KW-0413">Isomerase</keyword>
<comment type="caution">
    <text evidence="7">The sequence shown here is derived from an EMBL/GenBank/DDBJ whole genome shotgun (WGS) entry which is preliminary data.</text>
</comment>
<dbReference type="EMBL" id="BRYA01000196">
    <property type="protein sequence ID" value="GMI43640.1"/>
    <property type="molecule type" value="Genomic_DNA"/>
</dbReference>
<dbReference type="Proteomes" id="UP001165065">
    <property type="component" value="Unassembled WGS sequence"/>
</dbReference>
<dbReference type="PROSITE" id="PS50072">
    <property type="entry name" value="CSA_PPIASE_2"/>
    <property type="match status" value="1"/>
</dbReference>
<evidence type="ECO:0000256" key="3">
    <source>
        <dbReference type="ARBA" id="ARBA00023235"/>
    </source>
</evidence>
<evidence type="ECO:0000256" key="2">
    <source>
        <dbReference type="ARBA" id="ARBA00023110"/>
    </source>
</evidence>
<comment type="similarity">
    <text evidence="4">Belongs to the cyclophilin-type PPIase family.</text>
</comment>
<dbReference type="GO" id="GO:0016018">
    <property type="term" value="F:cyclosporin A binding"/>
    <property type="evidence" value="ECO:0007669"/>
    <property type="project" value="TreeGrafter"/>
</dbReference>
<dbReference type="FunFam" id="2.40.100.10:FF:000025">
    <property type="entry name" value="Peptidyl-prolyl cis-trans isomerase CYP19-2"/>
    <property type="match status" value="1"/>
</dbReference>
<dbReference type="GO" id="GO:0005737">
    <property type="term" value="C:cytoplasm"/>
    <property type="evidence" value="ECO:0007669"/>
    <property type="project" value="TreeGrafter"/>
</dbReference>
<feature type="region of interest" description="Disordered" evidence="5">
    <location>
        <begin position="1"/>
        <end position="51"/>
    </location>
</feature>
<comment type="function">
    <text evidence="4">PPIases accelerate the folding of proteins. It catalyzes the cis-trans isomerization of proline imidic peptide bonds in oligopeptides.</text>
</comment>
<dbReference type="GO" id="GO:0003755">
    <property type="term" value="F:peptidyl-prolyl cis-trans isomerase activity"/>
    <property type="evidence" value="ECO:0007669"/>
    <property type="project" value="UniProtKB-UniRule"/>
</dbReference>
<dbReference type="GO" id="GO:0006457">
    <property type="term" value="P:protein folding"/>
    <property type="evidence" value="ECO:0007669"/>
    <property type="project" value="TreeGrafter"/>
</dbReference>
<dbReference type="AlphaFoldDB" id="A0A9W7GCS6"/>
<evidence type="ECO:0000259" key="6">
    <source>
        <dbReference type="PROSITE" id="PS50072"/>
    </source>
</evidence>
<comment type="catalytic activity">
    <reaction evidence="1 4">
        <text>[protein]-peptidylproline (omega=180) = [protein]-peptidylproline (omega=0)</text>
        <dbReference type="Rhea" id="RHEA:16237"/>
        <dbReference type="Rhea" id="RHEA-COMP:10747"/>
        <dbReference type="Rhea" id="RHEA-COMP:10748"/>
        <dbReference type="ChEBI" id="CHEBI:83833"/>
        <dbReference type="ChEBI" id="CHEBI:83834"/>
        <dbReference type="EC" id="5.2.1.8"/>
    </reaction>
</comment>
<dbReference type="EC" id="5.2.1.8" evidence="4"/>
<keyword evidence="2 4" id="KW-0697">Rotamase</keyword>
<dbReference type="Pfam" id="PF00160">
    <property type="entry name" value="Pro_isomerase"/>
    <property type="match status" value="1"/>
</dbReference>
<accession>A0A9W7GCS6</accession>
<gene>
    <name evidence="7" type="ORF">TrCOL_g6385</name>
</gene>
<organism evidence="7 8">
    <name type="scientific">Triparma columacea</name>
    <dbReference type="NCBI Taxonomy" id="722753"/>
    <lineage>
        <taxon>Eukaryota</taxon>
        <taxon>Sar</taxon>
        <taxon>Stramenopiles</taxon>
        <taxon>Ochrophyta</taxon>
        <taxon>Bolidophyceae</taxon>
        <taxon>Parmales</taxon>
        <taxon>Triparmaceae</taxon>
        <taxon>Triparma</taxon>
    </lineage>
</organism>
<keyword evidence="8" id="KW-1185">Reference proteome</keyword>
<dbReference type="InterPro" id="IPR002130">
    <property type="entry name" value="Cyclophilin-type_PPIase_dom"/>
</dbReference>
<dbReference type="PRINTS" id="PR00153">
    <property type="entry name" value="CSAPPISMRASE"/>
</dbReference>
<reference evidence="8" key="1">
    <citation type="journal article" date="2023" name="Commun. Biol.">
        <title>Genome analysis of Parmales, the sister group of diatoms, reveals the evolutionary specialization of diatoms from phago-mixotrophs to photoautotrophs.</title>
        <authorList>
            <person name="Ban H."/>
            <person name="Sato S."/>
            <person name="Yoshikawa S."/>
            <person name="Yamada K."/>
            <person name="Nakamura Y."/>
            <person name="Ichinomiya M."/>
            <person name="Sato N."/>
            <person name="Blanc-Mathieu R."/>
            <person name="Endo H."/>
            <person name="Kuwata A."/>
            <person name="Ogata H."/>
        </authorList>
    </citation>
    <scope>NUCLEOTIDE SEQUENCE [LARGE SCALE GENOMIC DNA]</scope>
</reference>
<evidence type="ECO:0000256" key="1">
    <source>
        <dbReference type="ARBA" id="ARBA00000971"/>
    </source>
</evidence>
<evidence type="ECO:0000313" key="8">
    <source>
        <dbReference type="Proteomes" id="UP001165065"/>
    </source>
</evidence>
<dbReference type="Gene3D" id="2.40.100.10">
    <property type="entry name" value="Cyclophilin-like"/>
    <property type="match status" value="1"/>
</dbReference>
<dbReference type="OrthoDB" id="193499at2759"/>
<evidence type="ECO:0000256" key="4">
    <source>
        <dbReference type="RuleBase" id="RU363019"/>
    </source>
</evidence>
<proteinExistence type="inferred from homology"/>
<name>A0A9W7GCS6_9STRA</name>
<dbReference type="PANTHER" id="PTHR11071">
    <property type="entry name" value="PEPTIDYL-PROLYL CIS-TRANS ISOMERASE"/>
    <property type="match status" value="1"/>
</dbReference>